<dbReference type="Proteomes" id="UP000179920">
    <property type="component" value="Chromosome VII"/>
</dbReference>
<evidence type="ECO:0000313" key="2">
    <source>
        <dbReference type="Proteomes" id="UP000179920"/>
    </source>
</evidence>
<organism evidence="1 2">
    <name type="scientific">Ustilago bromivora</name>
    <dbReference type="NCBI Taxonomy" id="307758"/>
    <lineage>
        <taxon>Eukaryota</taxon>
        <taxon>Fungi</taxon>
        <taxon>Dikarya</taxon>
        <taxon>Basidiomycota</taxon>
        <taxon>Ustilaginomycotina</taxon>
        <taxon>Ustilaginomycetes</taxon>
        <taxon>Ustilaginales</taxon>
        <taxon>Ustilaginaceae</taxon>
        <taxon>Ustilago</taxon>
    </lineage>
</organism>
<name>A0A1K0HD04_9BASI</name>
<reference evidence="2" key="1">
    <citation type="submission" date="2016-04" db="EMBL/GenBank/DDBJ databases">
        <authorList>
            <person name="Guldener U."/>
            <person name="Guldener U."/>
        </authorList>
    </citation>
    <scope>NUCLEOTIDE SEQUENCE [LARGE SCALE GENOMIC DNA]</scope>
    <source>
        <strain evidence="2">UB2112</strain>
    </source>
</reference>
<dbReference type="AlphaFoldDB" id="A0A1K0HD04"/>
<sequence length="77" mass="8252">MSQMSSPSLPPERATRTLTRIRVLLAMPTSTLASPKSRTSGFCGMPSTIGVFKGSVLSLSTNWVFAKKIPKSAARPK</sequence>
<protein>
    <submittedName>
        <fullName evidence="1">Uncharacterized protein</fullName>
    </submittedName>
</protein>
<gene>
    <name evidence="1" type="ORF">UBRO_20059</name>
</gene>
<dbReference type="EMBL" id="LT558123">
    <property type="protein sequence ID" value="SAM82162.1"/>
    <property type="molecule type" value="Genomic_DNA"/>
</dbReference>
<accession>A0A1K0HD04</accession>
<proteinExistence type="predicted"/>
<evidence type="ECO:0000313" key="1">
    <source>
        <dbReference type="EMBL" id="SAM82162.1"/>
    </source>
</evidence>